<dbReference type="InterPro" id="IPR011333">
    <property type="entry name" value="SKP1/BTB/POZ_sf"/>
</dbReference>
<feature type="compositionally biased region" description="Low complexity" evidence="1">
    <location>
        <begin position="635"/>
        <end position="651"/>
    </location>
</feature>
<gene>
    <name evidence="3" type="primary">BTBD18</name>
</gene>
<dbReference type="PANTHER" id="PTHR47639">
    <property type="entry name" value="BTB/POZ DOMAIN-CONTAINING PROTEIN 18"/>
    <property type="match status" value="1"/>
</dbReference>
<accession>A0A6I8PLT7</accession>
<feature type="compositionally biased region" description="Pro residues" evidence="1">
    <location>
        <begin position="162"/>
        <end position="173"/>
    </location>
</feature>
<feature type="region of interest" description="Disordered" evidence="1">
    <location>
        <begin position="501"/>
        <end position="525"/>
    </location>
</feature>
<evidence type="ECO:0000313" key="4">
    <source>
        <dbReference type="Proteomes" id="UP000002279"/>
    </source>
</evidence>
<dbReference type="Gene3D" id="3.30.710.10">
    <property type="entry name" value="Potassium Channel Kv1.1, Chain A"/>
    <property type="match status" value="1"/>
</dbReference>
<dbReference type="InterPro" id="IPR000210">
    <property type="entry name" value="BTB/POZ_dom"/>
</dbReference>
<feature type="region of interest" description="Disordered" evidence="1">
    <location>
        <begin position="596"/>
        <end position="673"/>
    </location>
</feature>
<dbReference type="Proteomes" id="UP000002279">
    <property type="component" value="Chromosome 3"/>
</dbReference>
<evidence type="ECO:0000313" key="3">
    <source>
        <dbReference type="Ensembl" id="ENSOANP00000053293.1"/>
    </source>
</evidence>
<dbReference type="CDD" id="cd18293">
    <property type="entry name" value="BTB_POZ_BTBD18"/>
    <property type="match status" value="1"/>
</dbReference>
<feature type="compositionally biased region" description="Low complexity" evidence="1">
    <location>
        <begin position="273"/>
        <end position="295"/>
    </location>
</feature>
<dbReference type="Ensembl" id="ENSOANT00000064204.1">
    <property type="protein sequence ID" value="ENSOANP00000053293.1"/>
    <property type="gene ID" value="ENSOANG00000050622.1"/>
</dbReference>
<dbReference type="Pfam" id="PF00651">
    <property type="entry name" value="BTB"/>
    <property type="match status" value="1"/>
</dbReference>
<feature type="region of interest" description="Disordered" evidence="1">
    <location>
        <begin position="685"/>
        <end position="706"/>
    </location>
</feature>
<dbReference type="PANTHER" id="PTHR47639:SF1">
    <property type="entry name" value="BTB_POZ DOMAIN-CONTAINING PROTEIN 18"/>
    <property type="match status" value="1"/>
</dbReference>
<evidence type="ECO:0000259" key="2">
    <source>
        <dbReference type="PROSITE" id="PS50097"/>
    </source>
</evidence>
<organism evidence="3 4">
    <name type="scientific">Ornithorhynchus anatinus</name>
    <name type="common">Duckbill platypus</name>
    <dbReference type="NCBI Taxonomy" id="9258"/>
    <lineage>
        <taxon>Eukaryota</taxon>
        <taxon>Metazoa</taxon>
        <taxon>Chordata</taxon>
        <taxon>Craniata</taxon>
        <taxon>Vertebrata</taxon>
        <taxon>Euteleostomi</taxon>
        <taxon>Mammalia</taxon>
        <taxon>Monotremata</taxon>
        <taxon>Ornithorhynchidae</taxon>
        <taxon>Ornithorhynchus</taxon>
    </lineage>
</organism>
<feature type="region of interest" description="Disordered" evidence="1">
    <location>
        <begin position="147"/>
        <end position="463"/>
    </location>
</feature>
<name>A0A6I8PLT7_ORNAN</name>
<evidence type="ECO:0000256" key="1">
    <source>
        <dbReference type="SAM" id="MobiDB-lite"/>
    </source>
</evidence>
<feature type="compositionally biased region" description="Pro residues" evidence="1">
    <location>
        <begin position="602"/>
        <end position="614"/>
    </location>
</feature>
<dbReference type="Bgee" id="ENSOANG00000050622">
    <property type="expression patterns" value="Expressed in testis"/>
</dbReference>
<dbReference type="GO" id="GO:0032968">
    <property type="term" value="P:positive regulation of transcription elongation by RNA polymerase II"/>
    <property type="evidence" value="ECO:0007669"/>
    <property type="project" value="InterPro"/>
</dbReference>
<proteinExistence type="predicted"/>
<dbReference type="SUPFAM" id="SSF54695">
    <property type="entry name" value="POZ domain"/>
    <property type="match status" value="1"/>
</dbReference>
<sequence>MCSPAGPQILYRNSRLLRLAFLQLHRQQRSGRWCDVLLQAEGEAVPAHSCILSACSPYFTERLEQEQPAQGRQVILELGGLKIGTLRKLVNFLYTSEMEASREEVQDILAAARQLRVLELESLQLEGSKLVKASQGRRLNRECLQVPPVPARLPDPSLLPRSPLPVDPAPRPPGAGRLEPLGRRGEGPQKKGGPQGPEDLPGPSRRRPLPVGGEETGAKDQAGSFSLGDRSQASWAAPVLSPTTHPALSPLSPYSPGNDPLLPRKIKLSRSKPSAGAGPSRSPGSASGSSPARPSANRRVWRKRGVKTEEAEERREPGGAGPQWDSRNPPDSGEAKKRSPEARAAGADPAEEGQVGRVKLRKIVNGSCWEVVQEPPPGDRGPGGRREAAPGPEPADPSGRRGWRGLRDPPTAEPGPPDLLLESPEGPSPARDGARPDSAAPPFLGGGFGEPLELDAAPPDPPFEAEEYRITSAAATIELEEILDFMLCGSELGAMGDGLELPREGSAEAAPAYPGPQGPETWGQGEEWFLPDLELWHKELVGLEGPCAAEGESVMLPPLSPLALTPSADLGEMLPAAAGWTPGPGVEAAGERGIVEAGTPAHSPPEPDAGPAPAPGSRRAAARGQGPPAAPGPPRAAQGAASAPPAGEPVPGAGGTTEGRPLPSVEEDEDIDVVDWVAQVGLVPISGPCVWPDPSSESETEVDVLT</sequence>
<reference evidence="3 4" key="1">
    <citation type="journal article" date="2008" name="Nature">
        <title>Genome analysis of the platypus reveals unique signatures of evolution.</title>
        <authorList>
            <person name="Warren W.C."/>
            <person name="Hillier L.W."/>
            <person name="Marshall Graves J.A."/>
            <person name="Birney E."/>
            <person name="Ponting C.P."/>
            <person name="Grutzner F."/>
            <person name="Belov K."/>
            <person name="Miller W."/>
            <person name="Clarke L."/>
            <person name="Chinwalla A.T."/>
            <person name="Yang S.P."/>
            <person name="Heger A."/>
            <person name="Locke D.P."/>
            <person name="Miethke P."/>
            <person name="Waters P.D."/>
            <person name="Veyrunes F."/>
            <person name="Fulton L."/>
            <person name="Fulton B."/>
            <person name="Graves T."/>
            <person name="Wallis J."/>
            <person name="Puente X.S."/>
            <person name="Lopez-Otin C."/>
            <person name="Ordonez G.R."/>
            <person name="Eichler E.E."/>
            <person name="Chen L."/>
            <person name="Cheng Z."/>
            <person name="Deakin J.E."/>
            <person name="Alsop A."/>
            <person name="Thompson K."/>
            <person name="Kirby P."/>
            <person name="Papenfuss A.T."/>
            <person name="Wakefield M.J."/>
            <person name="Olender T."/>
            <person name="Lancet D."/>
            <person name="Huttley G.A."/>
            <person name="Smit A.F."/>
            <person name="Pask A."/>
            <person name="Temple-Smith P."/>
            <person name="Batzer M.A."/>
            <person name="Walker J.A."/>
            <person name="Konkel M.K."/>
            <person name="Harris R.S."/>
            <person name="Whittington C.M."/>
            <person name="Wong E.S."/>
            <person name="Gemmell N.J."/>
            <person name="Buschiazzo E."/>
            <person name="Vargas Jentzsch I.M."/>
            <person name="Merkel A."/>
            <person name="Schmitz J."/>
            <person name="Zemann A."/>
            <person name="Churakov G."/>
            <person name="Kriegs J.O."/>
            <person name="Brosius J."/>
            <person name="Murchison E.P."/>
            <person name="Sachidanandam R."/>
            <person name="Smith C."/>
            <person name="Hannon G.J."/>
            <person name="Tsend-Ayush E."/>
            <person name="McMillan D."/>
            <person name="Attenborough R."/>
            <person name="Rens W."/>
            <person name="Ferguson-Smith M."/>
            <person name="Lefevre C.M."/>
            <person name="Sharp J.A."/>
            <person name="Nicholas K.R."/>
            <person name="Ray D.A."/>
            <person name="Kube M."/>
            <person name="Reinhardt R."/>
            <person name="Pringle T.H."/>
            <person name="Taylor J."/>
            <person name="Jones R.C."/>
            <person name="Nixon B."/>
            <person name="Dacheux J.L."/>
            <person name="Niwa H."/>
            <person name="Sekita Y."/>
            <person name="Huang X."/>
            <person name="Stark A."/>
            <person name="Kheradpour P."/>
            <person name="Kellis M."/>
            <person name="Flicek P."/>
            <person name="Chen Y."/>
            <person name="Webber C."/>
            <person name="Hardison R."/>
            <person name="Nelson J."/>
            <person name="Hallsworth-Pepin K."/>
            <person name="Delehaunty K."/>
            <person name="Markovic C."/>
            <person name="Minx P."/>
            <person name="Feng Y."/>
            <person name="Kremitzki C."/>
            <person name="Mitreva M."/>
            <person name="Glasscock J."/>
            <person name="Wylie T."/>
            <person name="Wohldmann P."/>
            <person name="Thiru P."/>
            <person name="Nhan M.N."/>
            <person name="Pohl C.S."/>
            <person name="Smith S.M."/>
            <person name="Hou S."/>
            <person name="Nefedov M."/>
            <person name="de Jong P.J."/>
            <person name="Renfree M.B."/>
            <person name="Mardis E.R."/>
            <person name="Wilson R.K."/>
        </authorList>
    </citation>
    <scope>NUCLEOTIDE SEQUENCE [LARGE SCALE GENOMIC DNA]</scope>
    <source>
        <strain evidence="3 4">Glennie</strain>
    </source>
</reference>
<keyword evidence="4" id="KW-1185">Reference proteome</keyword>
<protein>
    <recommendedName>
        <fullName evidence="2">BTB domain-containing protein</fullName>
    </recommendedName>
</protein>
<reference evidence="3" key="2">
    <citation type="submission" date="2025-08" db="UniProtKB">
        <authorList>
            <consortium name="Ensembl"/>
        </authorList>
    </citation>
    <scope>IDENTIFICATION</scope>
    <source>
        <strain evidence="3">Glennie</strain>
    </source>
</reference>
<dbReference type="AlphaFoldDB" id="A0A6I8PLT7"/>
<feature type="domain" description="BTB" evidence="2">
    <location>
        <begin position="34"/>
        <end position="102"/>
    </location>
</feature>
<dbReference type="SMART" id="SM00225">
    <property type="entry name" value="BTB"/>
    <property type="match status" value="1"/>
</dbReference>
<dbReference type="GeneTree" id="ENSGT00560000078563"/>
<dbReference type="InterPro" id="IPR042915">
    <property type="entry name" value="BTBD18"/>
</dbReference>
<dbReference type="OMA" id="QQSGVFC"/>
<dbReference type="InParanoid" id="A0A6I8PLT7"/>
<dbReference type="PROSITE" id="PS50097">
    <property type="entry name" value="BTB"/>
    <property type="match status" value="1"/>
</dbReference>
<dbReference type="FunCoup" id="A0A6I8PLT7">
    <property type="interactions" value="264"/>
</dbReference>
<feature type="compositionally biased region" description="Basic and acidic residues" evidence="1">
    <location>
        <begin position="180"/>
        <end position="189"/>
    </location>
</feature>
<reference evidence="3" key="3">
    <citation type="submission" date="2025-09" db="UniProtKB">
        <authorList>
            <consortium name="Ensembl"/>
        </authorList>
    </citation>
    <scope>IDENTIFICATION</scope>
    <source>
        <strain evidence="3">Glennie</strain>
    </source>
</reference>
<feature type="compositionally biased region" description="Acidic residues" evidence="1">
    <location>
        <begin position="696"/>
        <end position="706"/>
    </location>
</feature>
<feature type="compositionally biased region" description="Low complexity" evidence="1">
    <location>
        <begin position="615"/>
        <end position="627"/>
    </location>
</feature>
<feature type="compositionally biased region" description="Basic and acidic residues" evidence="1">
    <location>
        <begin position="306"/>
        <end position="317"/>
    </location>
</feature>